<name>A0ABN9R2W0_9DINO</name>
<protein>
    <submittedName>
        <fullName evidence="2">Uncharacterized protein</fullName>
    </submittedName>
</protein>
<reference evidence="2" key="1">
    <citation type="submission" date="2023-10" db="EMBL/GenBank/DDBJ databases">
        <authorList>
            <person name="Chen Y."/>
            <person name="Shah S."/>
            <person name="Dougan E. K."/>
            <person name="Thang M."/>
            <person name="Chan C."/>
        </authorList>
    </citation>
    <scope>NUCLEOTIDE SEQUENCE [LARGE SCALE GENOMIC DNA]</scope>
</reference>
<accession>A0ABN9R2W0</accession>
<feature type="region of interest" description="Disordered" evidence="1">
    <location>
        <begin position="85"/>
        <end position="113"/>
    </location>
</feature>
<dbReference type="Proteomes" id="UP001189429">
    <property type="component" value="Unassembled WGS sequence"/>
</dbReference>
<organism evidence="2 3">
    <name type="scientific">Prorocentrum cordatum</name>
    <dbReference type="NCBI Taxonomy" id="2364126"/>
    <lineage>
        <taxon>Eukaryota</taxon>
        <taxon>Sar</taxon>
        <taxon>Alveolata</taxon>
        <taxon>Dinophyceae</taxon>
        <taxon>Prorocentrales</taxon>
        <taxon>Prorocentraceae</taxon>
        <taxon>Prorocentrum</taxon>
    </lineage>
</organism>
<gene>
    <name evidence="2" type="ORF">PCOR1329_LOCUS16861</name>
</gene>
<comment type="caution">
    <text evidence="2">The sequence shown here is derived from an EMBL/GenBank/DDBJ whole genome shotgun (WGS) entry which is preliminary data.</text>
</comment>
<dbReference type="EMBL" id="CAUYUJ010005191">
    <property type="protein sequence ID" value="CAK0812609.1"/>
    <property type="molecule type" value="Genomic_DNA"/>
</dbReference>
<evidence type="ECO:0000313" key="2">
    <source>
        <dbReference type="EMBL" id="CAK0812609.1"/>
    </source>
</evidence>
<proteinExistence type="predicted"/>
<evidence type="ECO:0000313" key="3">
    <source>
        <dbReference type="Proteomes" id="UP001189429"/>
    </source>
</evidence>
<evidence type="ECO:0000256" key="1">
    <source>
        <dbReference type="SAM" id="MobiDB-lite"/>
    </source>
</evidence>
<sequence>MDLRSATRRDSACMVNQGCLPCVPLNCPSLLHMLRQLAWQRVPSSVIPVLLRSLALLRVLGPTGQENSTASAEHYRLFRAASQFLPSPSGPRGGRGGHAPARRPAVRRHCDAP</sequence>
<keyword evidence="3" id="KW-1185">Reference proteome</keyword>